<reference evidence="1" key="2">
    <citation type="journal article" date="2015" name="Data Brief">
        <title>Shoot transcriptome of the giant reed, Arundo donax.</title>
        <authorList>
            <person name="Barrero R.A."/>
            <person name="Guerrero F.D."/>
            <person name="Moolhuijzen P."/>
            <person name="Goolsby J.A."/>
            <person name="Tidwell J."/>
            <person name="Bellgard S.E."/>
            <person name="Bellgard M.I."/>
        </authorList>
    </citation>
    <scope>NUCLEOTIDE SEQUENCE</scope>
    <source>
        <tissue evidence="1">Shoot tissue taken approximately 20 cm above the soil surface</tissue>
    </source>
</reference>
<dbReference type="AlphaFoldDB" id="A0A0A8Z4N1"/>
<proteinExistence type="predicted"/>
<dbReference type="EMBL" id="GBRH01264124">
    <property type="protein sequence ID" value="JAD33771.1"/>
    <property type="molecule type" value="Transcribed_RNA"/>
</dbReference>
<accession>A0A0A8Z4N1</accession>
<name>A0A0A8Z4N1_ARUDO</name>
<protein>
    <submittedName>
        <fullName evidence="1">Uncharacterized protein</fullName>
    </submittedName>
</protein>
<organism evidence="1">
    <name type="scientific">Arundo donax</name>
    <name type="common">Giant reed</name>
    <name type="synonym">Donax arundinaceus</name>
    <dbReference type="NCBI Taxonomy" id="35708"/>
    <lineage>
        <taxon>Eukaryota</taxon>
        <taxon>Viridiplantae</taxon>
        <taxon>Streptophyta</taxon>
        <taxon>Embryophyta</taxon>
        <taxon>Tracheophyta</taxon>
        <taxon>Spermatophyta</taxon>
        <taxon>Magnoliopsida</taxon>
        <taxon>Liliopsida</taxon>
        <taxon>Poales</taxon>
        <taxon>Poaceae</taxon>
        <taxon>PACMAD clade</taxon>
        <taxon>Arundinoideae</taxon>
        <taxon>Arundineae</taxon>
        <taxon>Arundo</taxon>
    </lineage>
</organism>
<reference evidence="1" key="1">
    <citation type="submission" date="2014-09" db="EMBL/GenBank/DDBJ databases">
        <authorList>
            <person name="Magalhaes I.L.F."/>
            <person name="Oliveira U."/>
            <person name="Santos F.R."/>
            <person name="Vidigal T.H.D.A."/>
            <person name="Brescovit A.D."/>
            <person name="Santos A.J."/>
        </authorList>
    </citation>
    <scope>NUCLEOTIDE SEQUENCE</scope>
    <source>
        <tissue evidence="1">Shoot tissue taken approximately 20 cm above the soil surface</tissue>
    </source>
</reference>
<evidence type="ECO:0000313" key="1">
    <source>
        <dbReference type="EMBL" id="JAD33771.1"/>
    </source>
</evidence>
<sequence length="34" mass="3938">MVCSVPLQLYCAYNGLTINFVTIYQLQEKFIPNL</sequence>